<evidence type="ECO:0000313" key="4">
    <source>
        <dbReference type="Proteomes" id="UP001319104"/>
    </source>
</evidence>
<comment type="caution">
    <text evidence="3">The sequence shown here is derived from an EMBL/GenBank/DDBJ whole genome shotgun (WGS) entry which is preliminary data.</text>
</comment>
<dbReference type="Proteomes" id="UP001319104">
    <property type="component" value="Unassembled WGS sequence"/>
</dbReference>
<sequence length="1803" mass="203113">MKKFLLLGILQVLVLQFTFAIGNSHTDLGKLSVEETANFQALLFNEGEDDLVFALRETRDFPQLKVLTDLPLTLSPGDSAYIEFSFVPEQLGPFNGQITFENGFRLYVFGTIVENHPEVSMKLQGAKTFGFEGEELQLEFIVENTGEVEIKEFTVREDHSALNFKMGKIGVGEVASHKFTYVVTKKDIDSSDITLIFTGLTDNGHAFQRYENLIFQPGPVITLVEADEMKELLVMEYYRYHILIQNTGSEDLVISGVDFRFLGLDNTNTFPMVVPPGKFGSVSFNFFADGPGDFSQKLTIKNNSVNEPELEVDFVAQVRYGPSEWETYISIDKEYFLHEGDDLEVTVEIVNTGDYGTEIRGLERYTGKSIHIGQIRSRSSVIRSFSYTVTPSDISKGSILFEVETNGPNGEENTVYKEIMLRPLPNIEITPDRSFFSEVGEEIRFEIAIDYPIEIIQIEAYLSSFSTTVKKEEKGWSIDHVITQDDIEEEAVEIRVVIIDKNGKSTEALYLLPFKPQEEKGDDEPGSDEEEKGSEKGDGEEGYTGGDIDFRVFHPGFAPRFYDYGIVHATFAQRDGRLLVAGEFIEVDGQEVKGLVRFHPDGTLDHSFQYDWVPLTRVKKIEKGPDGLIYVLHNSIIGQGQTLFRLFNDGRLDASFVISLESQIMDFVILPSGNIVARHAERFGPQLHMYDPSGEKVNGFRVEKNESTFTQLAVQGDKILALLHVHENGTFSKEPVRLLPDGKFDPTFSSIRFSSVSPEHNIVVWPDHKFTLYVRYHSGENQLVRFNPDGSIDPTYTNPVFSSSNSLFDYAPSENGELFILDRVGSEITLRKYTVQGDQQLSFSPMVVTRSQRSEGMYEVKPISLPEGGCLLYGTFSGLDNHRSFGLAKVDAQHQVVKGFNPEILRPGYTNVSRIDNRGRLVVGGVFSKVNGHFTNNLVRFQSNGEVDKNFASNYQVEGRNQINDLHVNEDGEIYVGLNLPWTSADFLNKLNEKGDLIHDFRGKLTTTIVSSGVRKILPLEGGDLLLGGNFRTVNKDPQYHVIKIRQDNSIDTDFNLSDHFKDIRQIHTMEISAGKLYTSSFDKEDNFYLKVFYLDGELVQDSVFRSSTNYSIRAITALPGGKTLLVGGPNKHHWHDDRFKSFVLDSLGKVTDGDFSHKSNLVNDVQLLADSTLLWGGNFTSLNNFHFDNIARTDTLGSVLPQQSEINGPIFRFSMLGNGFWGISGRFTEVDNQPSYGFSIIKGTHIPPRIIGINSSGIHSQDETIFMGDLLEVVDMFKQFPEGFTYQITGNEIGYTIEEGSIRTDRDFSGKISFDVQVNDGEAESKSYLVELYVEAVKRVQVLHQRLPEVIAMDGYMEINLQDLDLNVGPEEEGFQDLRIVIEEGENYTVIDGVLILDKSYQGNLKVVFRVDSGGIEGILYTHTVLVRDFDIPVIKGTLMETDRYLNERITPTFDDLILEKVLDKDYQDFVVKVHPGAYYSVQGDTIVPARNFKGSIKVGISLVNGGRESNVYNVDFYLGGKATPKPRIIRVSLPKLLNQNDSVTVALKDVEMDLNLSEDEYLYFSLNILKGENFRIKESTIIPEVNFTGNLTIPIFLESSDYRSPDYLWEITILDMVFPEISAVRHPEIIFTGSNLKIRPEDLTFDVEIPEEQLEFLAINILPGEHYVVEENEIVPEVSYEGIITAGIEAEFGKYKTQTAFINFRVSSVTGVSMLENVSNKVRTYPNPTTGELNIEVNYLQQGTTMIEVMNPAGKVLLQQLIDKDSEKLMLNLSLANLPNGLYILRIRTQDKVAIKKIQKR</sequence>
<keyword evidence="4" id="KW-1185">Reference proteome</keyword>
<accession>A0AAP2CKA2</accession>
<proteinExistence type="predicted"/>
<reference evidence="3 4" key="1">
    <citation type="submission" date="2021-05" db="EMBL/GenBank/DDBJ databases">
        <authorList>
            <person name="Zhang Z.D."/>
            <person name="Osman G."/>
        </authorList>
    </citation>
    <scope>NUCLEOTIDE SEQUENCE [LARGE SCALE GENOMIC DNA]</scope>
    <source>
        <strain evidence="3 4">KCTC 32217</strain>
    </source>
</reference>
<protein>
    <submittedName>
        <fullName evidence="3">T9SS type A sorting domain-containing protein</fullName>
    </submittedName>
</protein>
<dbReference type="Gene3D" id="2.80.10.50">
    <property type="match status" value="3"/>
</dbReference>
<dbReference type="Pfam" id="PF17164">
    <property type="entry name" value="DUF5122"/>
    <property type="match status" value="3"/>
</dbReference>
<feature type="region of interest" description="Disordered" evidence="1">
    <location>
        <begin position="514"/>
        <end position="544"/>
    </location>
</feature>
<evidence type="ECO:0000313" key="3">
    <source>
        <dbReference type="EMBL" id="MBS9525309.1"/>
    </source>
</evidence>
<dbReference type="NCBIfam" id="TIGR04183">
    <property type="entry name" value="Por_Secre_tail"/>
    <property type="match status" value="1"/>
</dbReference>
<evidence type="ECO:0000259" key="2">
    <source>
        <dbReference type="Pfam" id="PF18962"/>
    </source>
</evidence>
<dbReference type="EMBL" id="JAHCMY010000010">
    <property type="protein sequence ID" value="MBS9525309.1"/>
    <property type="molecule type" value="Genomic_DNA"/>
</dbReference>
<dbReference type="InterPro" id="IPR026444">
    <property type="entry name" value="Secre_tail"/>
</dbReference>
<feature type="compositionally biased region" description="Acidic residues" evidence="1">
    <location>
        <begin position="520"/>
        <end position="532"/>
    </location>
</feature>
<dbReference type="RefSeq" id="WP_213946168.1">
    <property type="nucleotide sequence ID" value="NZ_JAHCMY010000010.1"/>
</dbReference>
<dbReference type="InterPro" id="IPR013431">
    <property type="entry name" value="Delta_60_rpt"/>
</dbReference>
<dbReference type="Pfam" id="PF18962">
    <property type="entry name" value="Por_Secre_tail"/>
    <property type="match status" value="1"/>
</dbReference>
<dbReference type="SUPFAM" id="SSF82171">
    <property type="entry name" value="DPP6 N-terminal domain-like"/>
    <property type="match status" value="1"/>
</dbReference>
<dbReference type="Gene3D" id="2.60.40.10">
    <property type="entry name" value="Immunoglobulins"/>
    <property type="match status" value="1"/>
</dbReference>
<organism evidence="3 4">
    <name type="scientific">Litoribacter ruber</name>
    <dbReference type="NCBI Taxonomy" id="702568"/>
    <lineage>
        <taxon>Bacteria</taxon>
        <taxon>Pseudomonadati</taxon>
        <taxon>Bacteroidota</taxon>
        <taxon>Cytophagia</taxon>
        <taxon>Cytophagales</taxon>
        <taxon>Cyclobacteriaceae</taxon>
        <taxon>Litoribacter</taxon>
    </lineage>
</organism>
<feature type="domain" description="Secretion system C-terminal sorting" evidence="2">
    <location>
        <begin position="1727"/>
        <end position="1800"/>
    </location>
</feature>
<dbReference type="SUPFAM" id="SSF101898">
    <property type="entry name" value="NHL repeat"/>
    <property type="match status" value="1"/>
</dbReference>
<dbReference type="InterPro" id="IPR013783">
    <property type="entry name" value="Ig-like_fold"/>
</dbReference>
<dbReference type="GO" id="GO:0005737">
    <property type="term" value="C:cytoplasm"/>
    <property type="evidence" value="ECO:0007669"/>
    <property type="project" value="UniProtKB-SubCell"/>
</dbReference>
<name>A0AAP2CKA2_9BACT</name>
<evidence type="ECO:0000256" key="1">
    <source>
        <dbReference type="SAM" id="MobiDB-lite"/>
    </source>
</evidence>
<gene>
    <name evidence="3" type="ORF">KI659_14920</name>
</gene>